<proteinExistence type="predicted"/>
<evidence type="ECO:0008006" key="3">
    <source>
        <dbReference type="Google" id="ProtNLM"/>
    </source>
</evidence>
<dbReference type="PATRIC" id="fig|1235802.3.peg.5561"/>
<dbReference type="AlphaFoldDB" id="N2A5Y6"/>
<name>N2A5Y6_9FIRM</name>
<dbReference type="EMBL" id="AQFT01000158">
    <property type="protein sequence ID" value="EMZ19799.1"/>
    <property type="molecule type" value="Genomic_DNA"/>
</dbReference>
<evidence type="ECO:0000313" key="1">
    <source>
        <dbReference type="EMBL" id="EMZ19799.1"/>
    </source>
</evidence>
<dbReference type="InterPro" id="IPR010064">
    <property type="entry name" value="HK97-gp10_tail"/>
</dbReference>
<evidence type="ECO:0000313" key="2">
    <source>
        <dbReference type="Proteomes" id="UP000012589"/>
    </source>
</evidence>
<dbReference type="STRING" id="1235802.C823_05273"/>
<dbReference type="eggNOG" id="ENOG5032Y56">
    <property type="taxonomic scope" value="Bacteria"/>
</dbReference>
<dbReference type="Proteomes" id="UP000012589">
    <property type="component" value="Unassembled WGS sequence"/>
</dbReference>
<dbReference type="HOGENOM" id="CLU_159915_0_0_9"/>
<protein>
    <recommendedName>
        <fullName evidence="3">HK97 gp10 family phage protein</fullName>
    </recommendedName>
</protein>
<reference evidence="1 2" key="1">
    <citation type="journal article" date="2014" name="Genome Announc.">
        <title>Draft genome sequences of the altered schaedler flora, a defined bacterial community from gnotobiotic mice.</title>
        <authorList>
            <person name="Wannemuehler M.J."/>
            <person name="Overstreet A.M."/>
            <person name="Ward D.V."/>
            <person name="Phillips G.J."/>
        </authorList>
    </citation>
    <scope>NUCLEOTIDE SEQUENCE [LARGE SCALE GENOMIC DNA]</scope>
    <source>
        <strain evidence="1 2">ASF492</strain>
    </source>
</reference>
<sequence>MGRRISIDALADTVMECLNDYADVSAEGIKKAVRKAGNTVKKEIGANAPKDTGAYAKSWAVKNTKENSHLLEVTVYSKNRYQLAHLLEHGHAKRNGGRVAGKSHIAPAEETGIRQLEAEIERSLRNG</sequence>
<comment type="caution">
    <text evidence="1">The sequence shown here is derived from an EMBL/GenBank/DDBJ whole genome shotgun (WGS) entry which is preliminary data.</text>
</comment>
<accession>N2A5Y6</accession>
<dbReference type="Pfam" id="PF04883">
    <property type="entry name" value="HK97-gp10_like"/>
    <property type="match status" value="1"/>
</dbReference>
<organism evidence="1 2">
    <name type="scientific">Eubacterium plexicaudatum ASF492</name>
    <dbReference type="NCBI Taxonomy" id="1235802"/>
    <lineage>
        <taxon>Bacteria</taxon>
        <taxon>Bacillati</taxon>
        <taxon>Bacillota</taxon>
        <taxon>Clostridia</taxon>
        <taxon>Eubacteriales</taxon>
        <taxon>Eubacteriaceae</taxon>
        <taxon>Eubacterium</taxon>
    </lineage>
</organism>
<dbReference type="OrthoDB" id="1696709at2"/>
<keyword evidence="2" id="KW-1185">Reference proteome</keyword>
<gene>
    <name evidence="1" type="ORF">C823_05273</name>
</gene>